<accession>A0A9D4VDE3</accession>
<dbReference type="AlphaFoldDB" id="A0A9D4VDE3"/>
<protein>
    <submittedName>
        <fullName evidence="1">Uncharacterized protein</fullName>
    </submittedName>
</protein>
<gene>
    <name evidence="1" type="ORF">GOP47_0000362</name>
</gene>
<proteinExistence type="predicted"/>
<evidence type="ECO:0000313" key="1">
    <source>
        <dbReference type="EMBL" id="KAI5084193.1"/>
    </source>
</evidence>
<dbReference type="EMBL" id="JABFUD020000001">
    <property type="protein sequence ID" value="KAI5084193.1"/>
    <property type="molecule type" value="Genomic_DNA"/>
</dbReference>
<dbReference type="Proteomes" id="UP000886520">
    <property type="component" value="Chromosome 1"/>
</dbReference>
<reference evidence="1" key="1">
    <citation type="submission" date="2021-01" db="EMBL/GenBank/DDBJ databases">
        <title>Adiantum capillus-veneris genome.</title>
        <authorList>
            <person name="Fang Y."/>
            <person name="Liao Q."/>
        </authorList>
    </citation>
    <scope>NUCLEOTIDE SEQUENCE</scope>
    <source>
        <strain evidence="1">H3</strain>
        <tissue evidence="1">Leaf</tissue>
    </source>
</reference>
<keyword evidence="2" id="KW-1185">Reference proteome</keyword>
<comment type="caution">
    <text evidence="1">The sequence shown here is derived from an EMBL/GenBank/DDBJ whole genome shotgun (WGS) entry which is preliminary data.</text>
</comment>
<name>A0A9D4VDE3_ADICA</name>
<sequence>MPCCARRGAQSAEPKLSTVGVHEEEGSAGVAGKLAGALVAADTAMQAYYGHAPGLRIVAASRSVKTSWSKKETFLLPQAIVRLNLLL</sequence>
<organism evidence="1 2">
    <name type="scientific">Adiantum capillus-veneris</name>
    <name type="common">Maidenhair fern</name>
    <dbReference type="NCBI Taxonomy" id="13818"/>
    <lineage>
        <taxon>Eukaryota</taxon>
        <taxon>Viridiplantae</taxon>
        <taxon>Streptophyta</taxon>
        <taxon>Embryophyta</taxon>
        <taxon>Tracheophyta</taxon>
        <taxon>Polypodiopsida</taxon>
        <taxon>Polypodiidae</taxon>
        <taxon>Polypodiales</taxon>
        <taxon>Pteridineae</taxon>
        <taxon>Pteridaceae</taxon>
        <taxon>Vittarioideae</taxon>
        <taxon>Adiantum</taxon>
    </lineage>
</organism>
<evidence type="ECO:0000313" key="2">
    <source>
        <dbReference type="Proteomes" id="UP000886520"/>
    </source>
</evidence>